<dbReference type="PANTHER" id="PTHR34580">
    <property type="match status" value="1"/>
</dbReference>
<dbReference type="PANTHER" id="PTHR34580:SF3">
    <property type="entry name" value="PROTEIN PAFB"/>
    <property type="match status" value="1"/>
</dbReference>
<evidence type="ECO:0000259" key="2">
    <source>
        <dbReference type="Pfam" id="PF25583"/>
    </source>
</evidence>
<accession>A0A6J6TAC4</accession>
<dbReference type="EMBL" id="CAFABA010000091">
    <property type="protein sequence ID" value="CAB4834226.1"/>
    <property type="molecule type" value="Genomic_DNA"/>
</dbReference>
<dbReference type="InterPro" id="IPR051534">
    <property type="entry name" value="CBASS_pafABC_assoc_protein"/>
</dbReference>
<dbReference type="EMBL" id="CAEZYR010000045">
    <property type="protein sequence ID" value="CAB4744070.1"/>
    <property type="molecule type" value="Genomic_DNA"/>
</dbReference>
<name>A0A6J6TAC4_9ZZZZ</name>
<dbReference type="InterPro" id="IPR026881">
    <property type="entry name" value="WYL_dom"/>
</dbReference>
<feature type="domain" description="WYL" evidence="1">
    <location>
        <begin position="148"/>
        <end position="209"/>
    </location>
</feature>
<dbReference type="Pfam" id="PF13280">
    <property type="entry name" value="WYL"/>
    <property type="match status" value="1"/>
</dbReference>
<organism evidence="3">
    <name type="scientific">freshwater metagenome</name>
    <dbReference type="NCBI Taxonomy" id="449393"/>
    <lineage>
        <taxon>unclassified sequences</taxon>
        <taxon>metagenomes</taxon>
        <taxon>ecological metagenomes</taxon>
    </lineage>
</organism>
<dbReference type="InterPro" id="IPR057727">
    <property type="entry name" value="WCX_dom"/>
</dbReference>
<feature type="domain" description="WCX" evidence="2">
    <location>
        <begin position="240"/>
        <end position="314"/>
    </location>
</feature>
<protein>
    <submittedName>
        <fullName evidence="3">Unannotated protein</fullName>
    </submittedName>
</protein>
<proteinExistence type="predicted"/>
<gene>
    <name evidence="3" type="ORF">UFOPK2754_01387</name>
    <name evidence="4" type="ORF">UFOPK3139_02016</name>
</gene>
<dbReference type="PROSITE" id="PS52050">
    <property type="entry name" value="WYL"/>
    <property type="match status" value="1"/>
</dbReference>
<sequence>MISKLERLLNLTAALLATARPLTAEQLRGRLEGYPDADASFRRAFERDKDDLRQMGIPITIAEVPGSDPPIVGYVIDHAEYSGNDPELAPDELAALHVAANLVRLGEHTEGQFQTEGALWKLGGVVENADTSTGSRAASPLVDLPTDENLAPLFRAATELRVAQFTYRDLTREVEPLRLSFNRGHWYLAAFDRTRGEERLYRVDRIEGAVNVGPPRAFARRSAVRANPHVRSWELGDGDPVQTSLLVDADQAAFAAHQLGTDAITERRDNGDMVFAIEVRNVEAFRSFVLTYLDHAEVLAPSAMRDIITDWLSDIVAGAE</sequence>
<dbReference type="AlphaFoldDB" id="A0A6J6TAC4"/>
<reference evidence="3" key="1">
    <citation type="submission" date="2020-05" db="EMBL/GenBank/DDBJ databases">
        <authorList>
            <person name="Chiriac C."/>
            <person name="Salcher M."/>
            <person name="Ghai R."/>
            <person name="Kavagutti S V."/>
        </authorList>
    </citation>
    <scope>NUCLEOTIDE SEQUENCE</scope>
</reference>
<evidence type="ECO:0000313" key="3">
    <source>
        <dbReference type="EMBL" id="CAB4744070.1"/>
    </source>
</evidence>
<evidence type="ECO:0000313" key="4">
    <source>
        <dbReference type="EMBL" id="CAB4834226.1"/>
    </source>
</evidence>
<dbReference type="Pfam" id="PF25583">
    <property type="entry name" value="WCX"/>
    <property type="match status" value="1"/>
</dbReference>
<evidence type="ECO:0000259" key="1">
    <source>
        <dbReference type="Pfam" id="PF13280"/>
    </source>
</evidence>